<reference evidence="3 4" key="1">
    <citation type="journal article" date="2019" name="Mol. Ecol. Resour.">
        <title>Improving Illumina assemblies with Hi-C and long reads: an example with the North African dromedary.</title>
        <authorList>
            <person name="Elbers J.P."/>
            <person name="Rogers M.F."/>
            <person name="Perelman P.L."/>
            <person name="Proskuryakova A.A."/>
            <person name="Serdyukova N.A."/>
            <person name="Johnson W.E."/>
            <person name="Horin P."/>
            <person name="Corander J."/>
            <person name="Murphy D."/>
            <person name="Burger P.A."/>
        </authorList>
    </citation>
    <scope>NUCLEOTIDE SEQUENCE [LARGE SCALE GENOMIC DNA]</scope>
    <source>
        <strain evidence="3">Drom800</strain>
        <tissue evidence="3">Blood</tissue>
    </source>
</reference>
<sequence>MLNRASEDQEFEFQMQIPAAAFITNFTMLIGDKVYQGEITAREKKTGDKGTAKRNKTTEDNGEKGTETFRASVVLPSKDKAAFLLSYEELLQRRLGKYEHAVSVRPQQLVGRLTVEVDVLEPSGISALEVPRLQNSGHRGAAAGGGARGDDDLEPPPSTVINQNETFAKITFKPSVVQQAKIAQNGILGDFIVRYDVNRDQSIGDIQVLDGYFVHYFAPKDLPPLPKNVVFVLDSSASMVGTKLRQVSERRLPVFPSLAFAQDSDALCEWNSADAKS</sequence>
<proteinExistence type="predicted"/>
<dbReference type="SMART" id="SM00609">
    <property type="entry name" value="VIT"/>
    <property type="match status" value="1"/>
</dbReference>
<organism evidence="3 4">
    <name type="scientific">Camelus dromedarius</name>
    <name type="common">Dromedary</name>
    <name type="synonym">Arabian camel</name>
    <dbReference type="NCBI Taxonomy" id="9838"/>
    <lineage>
        <taxon>Eukaryota</taxon>
        <taxon>Metazoa</taxon>
        <taxon>Chordata</taxon>
        <taxon>Craniata</taxon>
        <taxon>Vertebrata</taxon>
        <taxon>Euteleostomi</taxon>
        <taxon>Mammalia</taxon>
        <taxon>Eutheria</taxon>
        <taxon>Laurasiatheria</taxon>
        <taxon>Artiodactyla</taxon>
        <taxon>Tylopoda</taxon>
        <taxon>Camelidae</taxon>
        <taxon>Camelus</taxon>
    </lineage>
</organism>
<evidence type="ECO:0000256" key="1">
    <source>
        <dbReference type="SAM" id="MobiDB-lite"/>
    </source>
</evidence>
<dbReference type="AlphaFoldDB" id="A0A5N4C4S6"/>
<dbReference type="Proteomes" id="UP000299084">
    <property type="component" value="Unassembled WGS sequence"/>
</dbReference>
<dbReference type="PROSITE" id="PS51468">
    <property type="entry name" value="VIT"/>
    <property type="match status" value="1"/>
</dbReference>
<protein>
    <submittedName>
        <fullName evidence="3">Inter-alpha-trypsin inhibitor heavy chain H5</fullName>
    </submittedName>
</protein>
<feature type="domain" description="VIT" evidence="2">
    <location>
        <begin position="1"/>
        <end position="89"/>
    </location>
</feature>
<name>A0A5N4C4S6_CAMDR</name>
<evidence type="ECO:0000313" key="3">
    <source>
        <dbReference type="EMBL" id="KAB1253925.1"/>
    </source>
</evidence>
<evidence type="ECO:0000259" key="2">
    <source>
        <dbReference type="PROSITE" id="PS51468"/>
    </source>
</evidence>
<evidence type="ECO:0000313" key="4">
    <source>
        <dbReference type="Proteomes" id="UP000299084"/>
    </source>
</evidence>
<dbReference type="EMBL" id="JWIN03000035">
    <property type="protein sequence ID" value="KAB1253925.1"/>
    <property type="molecule type" value="Genomic_DNA"/>
</dbReference>
<gene>
    <name evidence="3" type="ORF">Cadr_000027077</name>
</gene>
<dbReference type="InterPro" id="IPR050934">
    <property type="entry name" value="ITIH"/>
</dbReference>
<dbReference type="Pfam" id="PF08487">
    <property type="entry name" value="VIT"/>
    <property type="match status" value="1"/>
</dbReference>
<keyword evidence="4" id="KW-1185">Reference proteome</keyword>
<comment type="caution">
    <text evidence="3">The sequence shown here is derived from an EMBL/GenBank/DDBJ whole genome shotgun (WGS) entry which is preliminary data.</text>
</comment>
<dbReference type="PANTHER" id="PTHR10338">
    <property type="entry name" value="INTER-ALPHA-TRYPSIN INHIBITOR HEAVY CHAIN FAMILY MEMBER"/>
    <property type="match status" value="1"/>
</dbReference>
<feature type="region of interest" description="Disordered" evidence="1">
    <location>
        <begin position="43"/>
        <end position="64"/>
    </location>
</feature>
<accession>A0A5N4C4S6</accession>
<dbReference type="PANTHER" id="PTHR10338:SF62">
    <property type="entry name" value="INTER-ALPHA-TRYPSIN INHIBITOR HEAVY CHAIN H5"/>
    <property type="match status" value="1"/>
</dbReference>
<dbReference type="InterPro" id="IPR013694">
    <property type="entry name" value="VIT"/>
</dbReference>